<feature type="repeat" description="Cell wall-binding" evidence="2">
    <location>
        <begin position="202"/>
        <end position="222"/>
    </location>
</feature>
<sequence length="283" mass="31439">MVRVGSARSNENGGINGGKPGDQKNGREVSTQDWYLHSKGWVVIRAKDRPVRELIAHNMESICANNNIGYCQEHRTSLTAIAAGYGYDASKVLSPCETDCSEAVRVCCLYAGVKVASFNTANEVSTLWATGKFDILKDDKYCKKPDYLSRGDILVTRTKGHTVVVLDDGAKAAPPEPEKKSGWIQEAGIWRYYHGDTGEPVRNDWHRDPDGRWYWFDGSGVMVANAWKQDRVGKWYYLGSDGAMVTGRLMQIGDEVFAFGQDGAMLRGEIRCRCNERGALTIV</sequence>
<gene>
    <name evidence="5" type="ORF">OCV69_06265</name>
</gene>
<feature type="domain" description="Endolysin-like" evidence="4">
    <location>
        <begin position="4"/>
        <end position="172"/>
    </location>
</feature>
<feature type="region of interest" description="Disordered" evidence="3">
    <location>
        <begin position="1"/>
        <end position="27"/>
    </location>
</feature>
<keyword evidence="6" id="KW-1185">Reference proteome</keyword>
<feature type="repeat" description="Cell wall-binding" evidence="2">
    <location>
        <begin position="224"/>
        <end position="244"/>
    </location>
</feature>
<dbReference type="Pfam" id="PF25309">
    <property type="entry name" value="ELLD"/>
    <property type="match status" value="1"/>
</dbReference>
<dbReference type="RefSeq" id="WP_262563025.1">
    <property type="nucleotide sequence ID" value="NZ_JAOQJF010000009.1"/>
</dbReference>
<dbReference type="InterPro" id="IPR018337">
    <property type="entry name" value="Cell_wall/Cho-bd_repeat"/>
</dbReference>
<dbReference type="Pfam" id="PF01473">
    <property type="entry name" value="Choline_bind_1"/>
    <property type="match status" value="2"/>
</dbReference>
<evidence type="ECO:0000256" key="3">
    <source>
        <dbReference type="SAM" id="MobiDB-lite"/>
    </source>
</evidence>
<comment type="caution">
    <text evidence="5">The sequence shown here is derived from an EMBL/GenBank/DDBJ whole genome shotgun (WGS) entry which is preliminary data.</text>
</comment>
<proteinExistence type="predicted"/>
<dbReference type="Proteomes" id="UP001652395">
    <property type="component" value="Unassembled WGS sequence"/>
</dbReference>
<evidence type="ECO:0000259" key="4">
    <source>
        <dbReference type="Pfam" id="PF25309"/>
    </source>
</evidence>
<accession>A0ABT2UY45</accession>
<dbReference type="Gene3D" id="2.10.270.10">
    <property type="entry name" value="Cholin Binding"/>
    <property type="match status" value="1"/>
</dbReference>
<evidence type="ECO:0000313" key="6">
    <source>
        <dbReference type="Proteomes" id="UP001652395"/>
    </source>
</evidence>
<keyword evidence="1" id="KW-0677">Repeat</keyword>
<dbReference type="SUPFAM" id="SSF69360">
    <property type="entry name" value="Cell wall binding repeat"/>
    <property type="match status" value="1"/>
</dbReference>
<evidence type="ECO:0000256" key="1">
    <source>
        <dbReference type="ARBA" id="ARBA00022737"/>
    </source>
</evidence>
<evidence type="ECO:0000313" key="5">
    <source>
        <dbReference type="EMBL" id="MCU6799538.1"/>
    </source>
</evidence>
<organism evidence="5 6">
    <name type="scientific">Alitiscatomonas aceti</name>
    <dbReference type="NCBI Taxonomy" id="2981724"/>
    <lineage>
        <taxon>Bacteria</taxon>
        <taxon>Bacillati</taxon>
        <taxon>Bacillota</taxon>
        <taxon>Clostridia</taxon>
        <taxon>Lachnospirales</taxon>
        <taxon>Lachnospiraceae</taxon>
        <taxon>Alitiscatomonas</taxon>
    </lineage>
</organism>
<protein>
    <recommendedName>
        <fullName evidence="4">Endolysin-like domain-containing protein</fullName>
    </recommendedName>
</protein>
<dbReference type="InterPro" id="IPR057370">
    <property type="entry name" value="ELLD"/>
</dbReference>
<reference evidence="5 6" key="1">
    <citation type="journal article" date="2021" name="ISME Commun">
        <title>Automated analysis of genomic sequences facilitates high-throughput and comprehensive description of bacteria.</title>
        <authorList>
            <person name="Hitch T.C.A."/>
        </authorList>
    </citation>
    <scope>NUCLEOTIDE SEQUENCE [LARGE SCALE GENOMIC DNA]</scope>
    <source>
        <strain evidence="6">f_CCE</strain>
    </source>
</reference>
<dbReference type="EMBL" id="JAOQJF010000009">
    <property type="protein sequence ID" value="MCU6799538.1"/>
    <property type="molecule type" value="Genomic_DNA"/>
</dbReference>
<dbReference type="PROSITE" id="PS51170">
    <property type="entry name" value="CW"/>
    <property type="match status" value="2"/>
</dbReference>
<evidence type="ECO:0000256" key="2">
    <source>
        <dbReference type="PROSITE-ProRule" id="PRU00591"/>
    </source>
</evidence>
<name>A0ABT2UY45_9FIRM</name>